<evidence type="ECO:0000256" key="1">
    <source>
        <dbReference type="ARBA" id="ARBA00004370"/>
    </source>
</evidence>
<dbReference type="InterPro" id="IPR052155">
    <property type="entry name" value="Biofilm_reg_signaling"/>
</dbReference>
<evidence type="ECO:0000256" key="3">
    <source>
        <dbReference type="ARBA" id="ARBA00022679"/>
    </source>
</evidence>
<dbReference type="InterPro" id="IPR035965">
    <property type="entry name" value="PAS-like_dom_sf"/>
</dbReference>
<dbReference type="CDD" id="cd06225">
    <property type="entry name" value="HAMP"/>
    <property type="match status" value="1"/>
</dbReference>
<dbReference type="SUPFAM" id="SSF55785">
    <property type="entry name" value="PYP-like sensor domain (PAS domain)"/>
    <property type="match status" value="1"/>
</dbReference>
<evidence type="ECO:0000256" key="9">
    <source>
        <dbReference type="SAM" id="Phobius"/>
    </source>
</evidence>
<dbReference type="PROSITE" id="PS50112">
    <property type="entry name" value="PAS"/>
    <property type="match status" value="1"/>
</dbReference>
<dbReference type="Proteomes" id="UP000184076">
    <property type="component" value="Unassembled WGS sequence"/>
</dbReference>
<keyword evidence="3" id="KW-0808">Transferase</keyword>
<dbReference type="Gene3D" id="3.30.450.20">
    <property type="entry name" value="PAS domain"/>
    <property type="match status" value="1"/>
</dbReference>
<dbReference type="GO" id="GO:0000160">
    <property type="term" value="P:phosphorelay signal transduction system"/>
    <property type="evidence" value="ECO:0007669"/>
    <property type="project" value="UniProtKB-KW"/>
</dbReference>
<dbReference type="STRING" id="1121391.SAMN02745206_01090"/>
<keyword evidence="9" id="KW-0472">Membrane</keyword>
<dbReference type="SUPFAM" id="SSF158472">
    <property type="entry name" value="HAMP domain-like"/>
    <property type="match status" value="1"/>
</dbReference>
<evidence type="ECO:0000259" key="12">
    <source>
        <dbReference type="PROSITE" id="PS50885"/>
    </source>
</evidence>
<feature type="domain" description="PAC" evidence="11">
    <location>
        <begin position="322"/>
        <end position="374"/>
    </location>
</feature>
<dbReference type="SMART" id="SM00304">
    <property type="entry name" value="HAMP"/>
    <property type="match status" value="1"/>
</dbReference>
<sequence length="429" mass="48574">MVVRLRTKTILIGIGIFLLAIGSSTAVNGIYFVREYFEARKSETFVIAQSLKSQLDRILKMRIPLEQLEGFEVMCTEVVENFKFLSYAMVLDPQGKVLFRSDPRKGSGSIGDGVPPAAPGSRQKTVRLFSMNGQAYYDFQLPVLGSQDEPVATIRIGFPRAFILNKALSLISYSAITATVFLLVGALLIFTLFDLWVTKPVENLMRSIENVRKGTWSTERLADIKSSDELGQLAKAFREMMEDLQQTTVSRDFLDNIIESMLNSLIITDAEFRIRSVNRETTRMLGYSENDLVGAPFTKIHVHPDASRDRHVHDAPPMETVKAHETSYRSKDGKEIPVLFSCSKIETRHGKIEGYVCVAQDISEVSMLRGLLPICMVCKKIRDDQGYWNRIETYIRKHSKARFSHGICPDCAKERYPEIDLDFDEQSES</sequence>
<keyword evidence="2" id="KW-0597">Phosphoprotein</keyword>
<dbReference type="NCBIfam" id="TIGR00229">
    <property type="entry name" value="sensory_box"/>
    <property type="match status" value="1"/>
</dbReference>
<name>A0A1M4XQJ8_9BACT</name>
<dbReference type="SMART" id="SM00091">
    <property type="entry name" value="PAS"/>
    <property type="match status" value="1"/>
</dbReference>
<evidence type="ECO:0000256" key="2">
    <source>
        <dbReference type="ARBA" id="ARBA00022553"/>
    </source>
</evidence>
<feature type="domain" description="PAS" evidence="10">
    <location>
        <begin position="250"/>
        <end position="305"/>
    </location>
</feature>
<keyword evidence="7" id="KW-0902">Two-component regulatory system</keyword>
<keyword evidence="4" id="KW-0547">Nucleotide-binding</keyword>
<dbReference type="GO" id="GO:0005524">
    <property type="term" value="F:ATP binding"/>
    <property type="evidence" value="ECO:0007669"/>
    <property type="project" value="UniProtKB-KW"/>
</dbReference>
<dbReference type="PANTHER" id="PTHR44757">
    <property type="entry name" value="DIGUANYLATE CYCLASE DGCP"/>
    <property type="match status" value="1"/>
</dbReference>
<dbReference type="PANTHER" id="PTHR44757:SF2">
    <property type="entry name" value="BIOFILM ARCHITECTURE MAINTENANCE PROTEIN MBAA"/>
    <property type="match status" value="1"/>
</dbReference>
<feature type="region of interest" description="Disordered" evidence="8">
    <location>
        <begin position="102"/>
        <end position="122"/>
    </location>
</feature>
<dbReference type="InterPro" id="IPR003660">
    <property type="entry name" value="HAMP_dom"/>
</dbReference>
<dbReference type="RefSeq" id="WP_073037725.1">
    <property type="nucleotide sequence ID" value="NZ_FQVB01000009.1"/>
</dbReference>
<accession>A0A1M4XQJ8</accession>
<dbReference type="SUPFAM" id="SSF103190">
    <property type="entry name" value="Sensory domain-like"/>
    <property type="match status" value="1"/>
</dbReference>
<evidence type="ECO:0000259" key="11">
    <source>
        <dbReference type="PROSITE" id="PS50113"/>
    </source>
</evidence>
<reference evidence="14" key="1">
    <citation type="submission" date="2016-11" db="EMBL/GenBank/DDBJ databases">
        <authorList>
            <person name="Varghese N."/>
            <person name="Submissions S."/>
        </authorList>
    </citation>
    <scope>NUCLEOTIDE SEQUENCE [LARGE SCALE GENOMIC DNA]</scope>
    <source>
        <strain evidence="14">DSM 9756</strain>
    </source>
</reference>
<protein>
    <submittedName>
        <fullName evidence="13">PAS domain S-box-containing protein</fullName>
    </submittedName>
</protein>
<evidence type="ECO:0000313" key="13">
    <source>
        <dbReference type="EMBL" id="SHE95874.1"/>
    </source>
</evidence>
<dbReference type="EMBL" id="FQVB01000009">
    <property type="protein sequence ID" value="SHE95874.1"/>
    <property type="molecule type" value="Genomic_DNA"/>
</dbReference>
<dbReference type="AlphaFoldDB" id="A0A1M4XQJ8"/>
<dbReference type="InterPro" id="IPR000014">
    <property type="entry name" value="PAS"/>
</dbReference>
<evidence type="ECO:0000256" key="8">
    <source>
        <dbReference type="SAM" id="MobiDB-lite"/>
    </source>
</evidence>
<evidence type="ECO:0000256" key="6">
    <source>
        <dbReference type="ARBA" id="ARBA00022840"/>
    </source>
</evidence>
<dbReference type="GO" id="GO:0016020">
    <property type="term" value="C:membrane"/>
    <property type="evidence" value="ECO:0007669"/>
    <property type="project" value="UniProtKB-SubCell"/>
</dbReference>
<comment type="subcellular location">
    <subcellularLocation>
        <location evidence="1">Membrane</location>
    </subcellularLocation>
</comment>
<keyword evidence="14" id="KW-1185">Reference proteome</keyword>
<organism evidence="13 14">
    <name type="scientific">Desulfacinum infernum DSM 9756</name>
    <dbReference type="NCBI Taxonomy" id="1121391"/>
    <lineage>
        <taxon>Bacteria</taxon>
        <taxon>Pseudomonadati</taxon>
        <taxon>Thermodesulfobacteriota</taxon>
        <taxon>Syntrophobacteria</taxon>
        <taxon>Syntrophobacterales</taxon>
        <taxon>Syntrophobacteraceae</taxon>
        <taxon>Desulfacinum</taxon>
    </lineage>
</organism>
<feature type="domain" description="HAMP" evidence="12">
    <location>
        <begin position="195"/>
        <end position="249"/>
    </location>
</feature>
<evidence type="ECO:0000256" key="7">
    <source>
        <dbReference type="ARBA" id="ARBA00023012"/>
    </source>
</evidence>
<dbReference type="InterPro" id="IPR029151">
    <property type="entry name" value="Sensor-like_sf"/>
</dbReference>
<evidence type="ECO:0000313" key="14">
    <source>
        <dbReference type="Proteomes" id="UP000184076"/>
    </source>
</evidence>
<evidence type="ECO:0000259" key="10">
    <source>
        <dbReference type="PROSITE" id="PS50112"/>
    </source>
</evidence>
<keyword evidence="9" id="KW-1133">Transmembrane helix</keyword>
<dbReference type="OrthoDB" id="5420883at2"/>
<keyword evidence="6" id="KW-0067">ATP-binding</keyword>
<keyword evidence="5" id="KW-0418">Kinase</keyword>
<dbReference type="InterPro" id="IPR001610">
    <property type="entry name" value="PAC"/>
</dbReference>
<evidence type="ECO:0000256" key="4">
    <source>
        <dbReference type="ARBA" id="ARBA00022741"/>
    </source>
</evidence>
<proteinExistence type="predicted"/>
<feature type="transmembrane region" description="Helical" evidence="9">
    <location>
        <begin position="170"/>
        <end position="197"/>
    </location>
</feature>
<dbReference type="InterPro" id="IPR000700">
    <property type="entry name" value="PAS-assoc_C"/>
</dbReference>
<dbReference type="PROSITE" id="PS50885">
    <property type="entry name" value="HAMP"/>
    <property type="match status" value="1"/>
</dbReference>
<dbReference type="CDD" id="cd00130">
    <property type="entry name" value="PAS"/>
    <property type="match status" value="1"/>
</dbReference>
<dbReference type="GO" id="GO:0016301">
    <property type="term" value="F:kinase activity"/>
    <property type="evidence" value="ECO:0007669"/>
    <property type="project" value="UniProtKB-KW"/>
</dbReference>
<dbReference type="Pfam" id="PF13426">
    <property type="entry name" value="PAS_9"/>
    <property type="match status" value="1"/>
</dbReference>
<dbReference type="Gene3D" id="6.10.340.10">
    <property type="match status" value="1"/>
</dbReference>
<evidence type="ECO:0000256" key="5">
    <source>
        <dbReference type="ARBA" id="ARBA00022777"/>
    </source>
</evidence>
<keyword evidence="9" id="KW-0812">Transmembrane</keyword>
<gene>
    <name evidence="13" type="ORF">SAMN02745206_01090</name>
</gene>
<dbReference type="PROSITE" id="PS50113">
    <property type="entry name" value="PAC"/>
    <property type="match status" value="1"/>
</dbReference>
<dbReference type="Pfam" id="PF00672">
    <property type="entry name" value="HAMP"/>
    <property type="match status" value="1"/>
</dbReference>
<dbReference type="SMART" id="SM00086">
    <property type="entry name" value="PAC"/>
    <property type="match status" value="1"/>
</dbReference>